<proteinExistence type="predicted"/>
<dbReference type="Proteomes" id="UP001497482">
    <property type="component" value="Chromosome 12"/>
</dbReference>
<accession>A0AAV2JI14</accession>
<dbReference type="PROSITE" id="PS50195">
    <property type="entry name" value="PX"/>
    <property type="match status" value="1"/>
</dbReference>
<dbReference type="AlphaFoldDB" id="A0AAV2JI14"/>
<protein>
    <recommendedName>
        <fullName evidence="1">PX domain-containing protein</fullName>
    </recommendedName>
</protein>
<name>A0AAV2JI14_KNICA</name>
<gene>
    <name evidence="2" type="ORF">KC01_LOCUS7184</name>
</gene>
<evidence type="ECO:0000313" key="3">
    <source>
        <dbReference type="Proteomes" id="UP001497482"/>
    </source>
</evidence>
<dbReference type="SUPFAM" id="SSF64268">
    <property type="entry name" value="PX domain"/>
    <property type="match status" value="1"/>
</dbReference>
<sequence>MLPQAPPTTSSLNLVTSEVPIDVSDHGIDMADLVESLDAGELDFEDGEETDYDGNTLGDSRIPFSAIYALVGFKEANAKVYVPAVPITARILEVERFTAAQDRFNASNQRSVNKSLPAVFKIELRHGEFTWVVKRKEKHFMELHRELRTYKTFMRIPLPSRSHTVRRRTVRKSEVREMPVLPKGGGDELVRDEQVSSRRRQLEDYLNKLLKMAMYRKYHHTCSKWRPASLNSNDNISI</sequence>
<evidence type="ECO:0000313" key="2">
    <source>
        <dbReference type="EMBL" id="CAL1575662.1"/>
    </source>
</evidence>
<organism evidence="2 3">
    <name type="scientific">Knipowitschia caucasica</name>
    <name type="common">Caucasian dwarf goby</name>
    <name type="synonym">Pomatoschistus caucasicus</name>
    <dbReference type="NCBI Taxonomy" id="637954"/>
    <lineage>
        <taxon>Eukaryota</taxon>
        <taxon>Metazoa</taxon>
        <taxon>Chordata</taxon>
        <taxon>Craniata</taxon>
        <taxon>Vertebrata</taxon>
        <taxon>Euteleostomi</taxon>
        <taxon>Actinopterygii</taxon>
        <taxon>Neopterygii</taxon>
        <taxon>Teleostei</taxon>
        <taxon>Neoteleostei</taxon>
        <taxon>Acanthomorphata</taxon>
        <taxon>Gobiaria</taxon>
        <taxon>Gobiiformes</taxon>
        <taxon>Gobioidei</taxon>
        <taxon>Gobiidae</taxon>
        <taxon>Gobiinae</taxon>
        <taxon>Knipowitschia</taxon>
    </lineage>
</organism>
<dbReference type="EMBL" id="OZ035834">
    <property type="protein sequence ID" value="CAL1575662.1"/>
    <property type="molecule type" value="Genomic_DNA"/>
</dbReference>
<dbReference type="InterPro" id="IPR001683">
    <property type="entry name" value="PX_dom"/>
</dbReference>
<dbReference type="GO" id="GO:0035091">
    <property type="term" value="F:phosphatidylinositol binding"/>
    <property type="evidence" value="ECO:0007669"/>
    <property type="project" value="InterPro"/>
</dbReference>
<dbReference type="Gene3D" id="3.30.1520.10">
    <property type="entry name" value="Phox-like domain"/>
    <property type="match status" value="1"/>
</dbReference>
<reference evidence="2 3" key="1">
    <citation type="submission" date="2024-04" db="EMBL/GenBank/DDBJ databases">
        <authorList>
            <person name="Waldvogel A.-M."/>
            <person name="Schoenle A."/>
        </authorList>
    </citation>
    <scope>NUCLEOTIDE SEQUENCE [LARGE SCALE GENOMIC DNA]</scope>
</reference>
<dbReference type="InterPro" id="IPR036871">
    <property type="entry name" value="PX_dom_sf"/>
</dbReference>
<keyword evidence="3" id="KW-1185">Reference proteome</keyword>
<dbReference type="Pfam" id="PF00787">
    <property type="entry name" value="PX"/>
    <property type="match status" value="1"/>
</dbReference>
<evidence type="ECO:0000259" key="1">
    <source>
        <dbReference type="PROSITE" id="PS50195"/>
    </source>
</evidence>
<feature type="domain" description="PX" evidence="1">
    <location>
        <begin position="98"/>
        <end position="238"/>
    </location>
</feature>